<gene>
    <name evidence="1" type="ORF">SAMN05660464_4185</name>
</gene>
<dbReference type="Proteomes" id="UP000198857">
    <property type="component" value="Unassembled WGS sequence"/>
</dbReference>
<organism evidence="1 2">
    <name type="scientific">Geodermatophilus dictyosporus</name>
    <dbReference type="NCBI Taxonomy" id="1523247"/>
    <lineage>
        <taxon>Bacteria</taxon>
        <taxon>Bacillati</taxon>
        <taxon>Actinomycetota</taxon>
        <taxon>Actinomycetes</taxon>
        <taxon>Geodermatophilales</taxon>
        <taxon>Geodermatophilaceae</taxon>
        <taxon>Geodermatophilus</taxon>
    </lineage>
</organism>
<reference evidence="2" key="1">
    <citation type="submission" date="2016-10" db="EMBL/GenBank/DDBJ databases">
        <authorList>
            <person name="Varghese N."/>
            <person name="Submissions S."/>
        </authorList>
    </citation>
    <scope>NUCLEOTIDE SEQUENCE [LARGE SCALE GENOMIC DNA]</scope>
    <source>
        <strain evidence="2">DSM 44208</strain>
    </source>
</reference>
<proteinExistence type="predicted"/>
<accession>A0A1I5T1W2</accession>
<keyword evidence="2" id="KW-1185">Reference proteome</keyword>
<evidence type="ECO:0008006" key="3">
    <source>
        <dbReference type="Google" id="ProtNLM"/>
    </source>
</evidence>
<dbReference type="AlphaFoldDB" id="A0A1I5T1W2"/>
<dbReference type="EMBL" id="FOWQ01000008">
    <property type="protein sequence ID" value="SFP77022.1"/>
    <property type="molecule type" value="Genomic_DNA"/>
</dbReference>
<evidence type="ECO:0000313" key="2">
    <source>
        <dbReference type="Proteomes" id="UP000198857"/>
    </source>
</evidence>
<evidence type="ECO:0000313" key="1">
    <source>
        <dbReference type="EMBL" id="SFP77022.1"/>
    </source>
</evidence>
<name>A0A1I5T1W2_9ACTN</name>
<sequence length="96" mass="10373">MYVRVSRGQYDPNAMSDEQLTTFTEGVAAAVKTRPGFVSYQSGLDRQAGNLVAISTWQDADSANFNRDALGSIISEAIQAGIRLKPPMIYEVTATA</sequence>
<protein>
    <recommendedName>
        <fullName evidence="3">Antibiotic biosynthesis monooxygenase</fullName>
    </recommendedName>
</protein>